<organism evidence="1">
    <name type="scientific">termite gut metagenome</name>
    <dbReference type="NCBI Taxonomy" id="433724"/>
    <lineage>
        <taxon>unclassified sequences</taxon>
        <taxon>metagenomes</taxon>
        <taxon>organismal metagenomes</taxon>
    </lineage>
</organism>
<dbReference type="AlphaFoldDB" id="A0A5J4QPF9"/>
<comment type="caution">
    <text evidence="1">The sequence shown here is derived from an EMBL/GenBank/DDBJ whole genome shotgun (WGS) entry which is preliminary data.</text>
</comment>
<dbReference type="EMBL" id="SNRY01002922">
    <property type="protein sequence ID" value="KAA6322931.1"/>
    <property type="molecule type" value="Genomic_DNA"/>
</dbReference>
<gene>
    <name evidence="1" type="ORF">EZS27_027579</name>
</gene>
<protein>
    <submittedName>
        <fullName evidence="1">Uncharacterized protein</fullName>
    </submittedName>
</protein>
<proteinExistence type="predicted"/>
<sequence length="43" mass="4891">MLVCGTGIRDISEIEEVGIQKVLSVWVTSHIELFTKSFNYIFS</sequence>
<evidence type="ECO:0000313" key="1">
    <source>
        <dbReference type="EMBL" id="KAA6322931.1"/>
    </source>
</evidence>
<accession>A0A5J4QPF9</accession>
<reference evidence="1" key="1">
    <citation type="submission" date="2019-03" db="EMBL/GenBank/DDBJ databases">
        <title>Single cell metagenomics reveals metabolic interactions within the superorganism composed of flagellate Streblomastix strix and complex community of Bacteroidetes bacteria on its surface.</title>
        <authorList>
            <person name="Treitli S.C."/>
            <person name="Kolisko M."/>
            <person name="Husnik F."/>
            <person name="Keeling P."/>
            <person name="Hampl V."/>
        </authorList>
    </citation>
    <scope>NUCLEOTIDE SEQUENCE</scope>
    <source>
        <strain evidence="1">STM</strain>
    </source>
</reference>
<name>A0A5J4QPF9_9ZZZZ</name>